<dbReference type="RefSeq" id="WP_055464761.1">
    <property type="nucleotide sequence ID" value="NZ_CYHG01000022.1"/>
</dbReference>
<dbReference type="InterPro" id="IPR012337">
    <property type="entry name" value="RNaseH-like_sf"/>
</dbReference>
<evidence type="ECO:0000313" key="1">
    <source>
        <dbReference type="EMBL" id="CUB06779.1"/>
    </source>
</evidence>
<protein>
    <recommendedName>
        <fullName evidence="3">Exonuclease</fullName>
    </recommendedName>
</protein>
<evidence type="ECO:0008006" key="3">
    <source>
        <dbReference type="Google" id="ProtNLM"/>
    </source>
</evidence>
<keyword evidence="2" id="KW-1185">Reference proteome</keyword>
<dbReference type="STRING" id="1137284.GCA_001418205_03786"/>
<evidence type="ECO:0000313" key="2">
    <source>
        <dbReference type="Proteomes" id="UP000182769"/>
    </source>
</evidence>
<dbReference type="EMBL" id="CYHG01000022">
    <property type="protein sequence ID" value="CUB06779.1"/>
    <property type="molecule type" value="Genomic_DNA"/>
</dbReference>
<gene>
    <name evidence="1" type="ORF">Ga0061065_12216</name>
</gene>
<dbReference type="Proteomes" id="UP000182769">
    <property type="component" value="Unassembled WGS sequence"/>
</dbReference>
<sequence length="93" mass="10696">MTRAPAPFPLERLADIPERPEDFRLLERIPLTREPQSWPLELSPVVGDEQPMVLLDTETTGLSADDESIIELWPLSGLCRLCWAFQRRKTLKP</sequence>
<organism evidence="1 2">
    <name type="scientific">Marinomonas fungiae</name>
    <dbReference type="NCBI Taxonomy" id="1137284"/>
    <lineage>
        <taxon>Bacteria</taxon>
        <taxon>Pseudomonadati</taxon>
        <taxon>Pseudomonadota</taxon>
        <taxon>Gammaproteobacteria</taxon>
        <taxon>Oceanospirillales</taxon>
        <taxon>Oceanospirillaceae</taxon>
        <taxon>Marinomonas</taxon>
    </lineage>
</organism>
<dbReference type="SUPFAM" id="SSF53098">
    <property type="entry name" value="Ribonuclease H-like"/>
    <property type="match status" value="1"/>
</dbReference>
<name>A0A0K6IUN1_9GAMM</name>
<accession>A0A0K6IUN1</accession>
<dbReference type="AlphaFoldDB" id="A0A0K6IUN1"/>
<proteinExistence type="predicted"/>
<reference evidence="2" key="1">
    <citation type="submission" date="2015-08" db="EMBL/GenBank/DDBJ databases">
        <authorList>
            <person name="Varghese N."/>
        </authorList>
    </citation>
    <scope>NUCLEOTIDE SEQUENCE [LARGE SCALE GENOMIC DNA]</scope>
    <source>
        <strain evidence="2">JCM 18476</strain>
    </source>
</reference>